<dbReference type="EMBL" id="CAUI01000005">
    <property type="protein sequence ID" value="CCU78647.1"/>
    <property type="molecule type" value="Genomic_DNA"/>
</dbReference>
<dbReference type="NCBIfam" id="TIGR00229">
    <property type="entry name" value="sensory_box"/>
    <property type="match status" value="3"/>
</dbReference>
<dbReference type="Gene3D" id="3.30.450.20">
    <property type="entry name" value="PAS domain"/>
    <property type="match status" value="3"/>
</dbReference>
<dbReference type="InterPro" id="IPR001610">
    <property type="entry name" value="PAC"/>
</dbReference>
<dbReference type="InterPro" id="IPR013767">
    <property type="entry name" value="PAS_fold"/>
</dbReference>
<reference evidence="5" key="1">
    <citation type="journal article" date="2013" name="Genome Announc.">
        <title>Genome Sequence of Halanaerobium saccharolyticum subsp. saccharolyticum Strain DSM 6643T, a Halophilic Hydrogen-Producing Bacterium.</title>
        <authorList>
            <person name="Kivisto A."/>
            <person name="Larjo A."/>
            <person name="Ciranna A."/>
            <person name="Santala V."/>
            <person name="Roos C."/>
            <person name="Karp M."/>
        </authorList>
    </citation>
    <scope>NUCLEOTIDE SEQUENCE [LARGE SCALE GENOMIC DNA]</scope>
    <source>
        <strain evidence="5">DSM 6643</strain>
    </source>
</reference>
<sequence>MDSSLKLKNNLINNLSIGIVVTNQQGDILFTNKAIKEMTGYTEAEVKTMEDWYKKAYPNPKYRKKAKRFFQYDLENNIQDRTYKITTAAGNYKYFNFRYSELEAGKTLFEIIDISYRIEQKQKLENQKIIFENLFTNSLEGIALLDQDYKILNINKKFEEIFNLSKNNITDKNIFDVVTLFEKNKNIKKAMKKIRDKDNWEDQVRFKVDNQIKYCNVHIFSVENEELENLTYVAFDDITENKEKAKELKEVKERLELAVAGANIGIWDWNVENKYIHFNENWTEMIGYQDSELNNTVHTWFNLVHPEDKARVLKDIKEHLDAKNEKYFNEHRLKTKAGSWKWIRVIGKVTEVNENGNPVRMVGVHIDIDKEKRAKKENEYLSNHDELTDLYNRRYFNEEIKRLDDSRQYPISIIIGDLNKLKNINDNYGHIMGDRYLKLTAEAIKESLRTEDLVARVGGDEFAVILPETDSDAAEAVNQRILENIEKKNIVADLPEPLSIALGYETIDFNNQQNSYQNIIECYHKADKKMYEQKFAQR</sequence>
<dbReference type="RefSeq" id="WP_005488007.1">
    <property type="nucleotide sequence ID" value="NZ_CAUI01000005.1"/>
</dbReference>
<feature type="domain" description="PAC" evidence="2">
    <location>
        <begin position="327"/>
        <end position="380"/>
    </location>
</feature>
<dbReference type="SMART" id="SM00086">
    <property type="entry name" value="PAC"/>
    <property type="match status" value="2"/>
</dbReference>
<name>M5ECL9_9FIRM</name>
<dbReference type="InterPro" id="IPR000700">
    <property type="entry name" value="PAS-assoc_C"/>
</dbReference>
<dbReference type="InterPro" id="IPR043128">
    <property type="entry name" value="Rev_trsase/Diguanyl_cyclase"/>
</dbReference>
<dbReference type="InterPro" id="IPR000014">
    <property type="entry name" value="PAS"/>
</dbReference>
<dbReference type="SUPFAM" id="SSF55785">
    <property type="entry name" value="PYP-like sensor domain (PAS domain)"/>
    <property type="match status" value="3"/>
</dbReference>
<evidence type="ECO:0000259" key="2">
    <source>
        <dbReference type="PROSITE" id="PS50113"/>
    </source>
</evidence>
<dbReference type="AlphaFoldDB" id="M5ECL9"/>
<dbReference type="STRING" id="1293054.HSACCH_00786"/>
<dbReference type="PROSITE" id="PS50113">
    <property type="entry name" value="PAC"/>
    <property type="match status" value="1"/>
</dbReference>
<dbReference type="Proteomes" id="UP000012063">
    <property type="component" value="Unassembled WGS sequence"/>
</dbReference>
<gene>
    <name evidence="4" type="ORF">HSACCH_00786</name>
</gene>
<comment type="caution">
    <text evidence="4">The sequence shown here is derived from an EMBL/GenBank/DDBJ whole genome shotgun (WGS) entry which is preliminary data.</text>
</comment>
<feature type="domain" description="GGDEF" evidence="3">
    <location>
        <begin position="409"/>
        <end position="538"/>
    </location>
</feature>
<evidence type="ECO:0000259" key="3">
    <source>
        <dbReference type="PROSITE" id="PS50887"/>
    </source>
</evidence>
<dbReference type="SMART" id="SM00091">
    <property type="entry name" value="PAS"/>
    <property type="match status" value="3"/>
</dbReference>
<evidence type="ECO:0000259" key="1">
    <source>
        <dbReference type="PROSITE" id="PS50112"/>
    </source>
</evidence>
<protein>
    <submittedName>
        <fullName evidence="4">HTR-like protein</fullName>
    </submittedName>
</protein>
<dbReference type="CDD" id="cd01949">
    <property type="entry name" value="GGDEF"/>
    <property type="match status" value="1"/>
</dbReference>
<dbReference type="PANTHER" id="PTHR44757:SF2">
    <property type="entry name" value="BIOFILM ARCHITECTURE MAINTENANCE PROTEIN MBAA"/>
    <property type="match status" value="1"/>
</dbReference>
<dbReference type="Pfam" id="PF08447">
    <property type="entry name" value="PAS_3"/>
    <property type="match status" value="1"/>
</dbReference>
<evidence type="ECO:0000313" key="5">
    <source>
        <dbReference type="Proteomes" id="UP000012063"/>
    </source>
</evidence>
<accession>M5ECL9</accession>
<dbReference type="OrthoDB" id="9804955at2"/>
<dbReference type="Pfam" id="PF00990">
    <property type="entry name" value="GGDEF"/>
    <property type="match status" value="1"/>
</dbReference>
<dbReference type="SMART" id="SM00267">
    <property type="entry name" value="GGDEF"/>
    <property type="match status" value="1"/>
</dbReference>
<dbReference type="InterPro" id="IPR029787">
    <property type="entry name" value="Nucleotide_cyclase"/>
</dbReference>
<proteinExistence type="predicted"/>
<dbReference type="InterPro" id="IPR000160">
    <property type="entry name" value="GGDEF_dom"/>
</dbReference>
<dbReference type="PANTHER" id="PTHR44757">
    <property type="entry name" value="DIGUANYLATE CYCLASE DGCP"/>
    <property type="match status" value="1"/>
</dbReference>
<dbReference type="SUPFAM" id="SSF55073">
    <property type="entry name" value="Nucleotide cyclase"/>
    <property type="match status" value="1"/>
</dbReference>
<dbReference type="CDD" id="cd00130">
    <property type="entry name" value="PAS"/>
    <property type="match status" value="3"/>
</dbReference>
<dbReference type="InterPro" id="IPR035965">
    <property type="entry name" value="PAS-like_dom_sf"/>
</dbReference>
<dbReference type="InterPro" id="IPR052155">
    <property type="entry name" value="Biofilm_reg_signaling"/>
</dbReference>
<keyword evidence="5" id="KW-1185">Reference proteome</keyword>
<dbReference type="GO" id="GO:0006355">
    <property type="term" value="P:regulation of DNA-templated transcription"/>
    <property type="evidence" value="ECO:0007669"/>
    <property type="project" value="InterPro"/>
</dbReference>
<dbReference type="Gene3D" id="3.30.70.270">
    <property type="match status" value="1"/>
</dbReference>
<dbReference type="eggNOG" id="COG2199">
    <property type="taxonomic scope" value="Bacteria"/>
</dbReference>
<evidence type="ECO:0000313" key="4">
    <source>
        <dbReference type="EMBL" id="CCU78647.1"/>
    </source>
</evidence>
<dbReference type="PROSITE" id="PS50887">
    <property type="entry name" value="GGDEF"/>
    <property type="match status" value="1"/>
</dbReference>
<feature type="domain" description="PAS" evidence="1">
    <location>
        <begin position="251"/>
        <end position="323"/>
    </location>
</feature>
<feature type="domain" description="PAS" evidence="1">
    <location>
        <begin position="4"/>
        <end position="77"/>
    </location>
</feature>
<dbReference type="NCBIfam" id="TIGR00254">
    <property type="entry name" value="GGDEF"/>
    <property type="match status" value="1"/>
</dbReference>
<dbReference type="InParanoid" id="M5ECL9"/>
<dbReference type="Pfam" id="PF00989">
    <property type="entry name" value="PAS"/>
    <property type="match status" value="1"/>
</dbReference>
<dbReference type="Pfam" id="PF13426">
    <property type="entry name" value="PAS_9"/>
    <property type="match status" value="1"/>
</dbReference>
<dbReference type="InterPro" id="IPR013655">
    <property type="entry name" value="PAS_fold_3"/>
</dbReference>
<organism evidence="4 5">
    <name type="scientific">Halanaerobium saccharolyticum subsp. saccharolyticum DSM 6643</name>
    <dbReference type="NCBI Taxonomy" id="1293054"/>
    <lineage>
        <taxon>Bacteria</taxon>
        <taxon>Bacillati</taxon>
        <taxon>Bacillota</taxon>
        <taxon>Clostridia</taxon>
        <taxon>Halanaerobiales</taxon>
        <taxon>Halanaerobiaceae</taxon>
        <taxon>Halanaerobium</taxon>
    </lineage>
</organism>
<dbReference type="PROSITE" id="PS50112">
    <property type="entry name" value="PAS"/>
    <property type="match status" value="2"/>
</dbReference>